<dbReference type="AlphaFoldDB" id="A0A6M0Q7M8"/>
<comment type="caution">
    <text evidence="2">The sequence shown here is derived from an EMBL/GenBank/DDBJ whole genome shotgun (WGS) entry which is preliminary data.</text>
</comment>
<dbReference type="EMBL" id="JAAIWM010000003">
    <property type="protein sequence ID" value="NEY72334.1"/>
    <property type="molecule type" value="Genomic_DNA"/>
</dbReference>
<reference evidence="2 3" key="1">
    <citation type="submission" date="2020-02" db="EMBL/GenBank/DDBJ databases">
        <title>Bacillus aquiflavi sp. nov., isolated from yellow water of strong flavor Chinese baijiu in Yibin region of China.</title>
        <authorList>
            <person name="Xie J."/>
        </authorList>
    </citation>
    <scope>NUCLEOTIDE SEQUENCE [LARGE SCALE GENOMIC DNA]</scope>
    <source>
        <strain evidence="2 3">SA4</strain>
    </source>
</reference>
<evidence type="ECO:0000313" key="3">
    <source>
        <dbReference type="Proteomes" id="UP000481043"/>
    </source>
</evidence>
<feature type="transmembrane region" description="Helical" evidence="1">
    <location>
        <begin position="12"/>
        <end position="33"/>
    </location>
</feature>
<gene>
    <name evidence="2" type="ORF">G4D63_11415</name>
</gene>
<sequence length="112" mass="13180">MKNNKFSLFPYMIGLFLFPVVSLISLYYLNPMIWNMEDNILQNILYEIYSKSFYLSPIFCTVQFLYFMIYLITNIRKRRWKLIFLGFGLLFLSLLGLGICYMRVLAAAAGIG</sequence>
<protein>
    <submittedName>
        <fullName evidence="2">Uncharacterized protein</fullName>
    </submittedName>
</protein>
<feature type="transmembrane region" description="Helical" evidence="1">
    <location>
        <begin position="53"/>
        <end position="72"/>
    </location>
</feature>
<keyword evidence="1" id="KW-0812">Transmembrane</keyword>
<feature type="transmembrane region" description="Helical" evidence="1">
    <location>
        <begin position="84"/>
        <end position="111"/>
    </location>
</feature>
<accession>A0A6M0Q7M8</accession>
<keyword evidence="3" id="KW-1185">Reference proteome</keyword>
<keyword evidence="1" id="KW-1133">Transmembrane helix</keyword>
<keyword evidence="1" id="KW-0472">Membrane</keyword>
<proteinExistence type="predicted"/>
<organism evidence="2 3">
    <name type="scientific">Bacillus mesophilus</name>
    <dbReference type="NCBI Taxonomy" id="1808955"/>
    <lineage>
        <taxon>Bacteria</taxon>
        <taxon>Bacillati</taxon>
        <taxon>Bacillota</taxon>
        <taxon>Bacilli</taxon>
        <taxon>Bacillales</taxon>
        <taxon>Bacillaceae</taxon>
        <taxon>Bacillus</taxon>
    </lineage>
</organism>
<name>A0A6M0Q7M8_9BACI</name>
<dbReference type="RefSeq" id="WP_163179782.1">
    <property type="nucleotide sequence ID" value="NZ_JAAIWM010000003.1"/>
</dbReference>
<dbReference type="Proteomes" id="UP000481043">
    <property type="component" value="Unassembled WGS sequence"/>
</dbReference>
<evidence type="ECO:0000256" key="1">
    <source>
        <dbReference type="SAM" id="Phobius"/>
    </source>
</evidence>
<evidence type="ECO:0000313" key="2">
    <source>
        <dbReference type="EMBL" id="NEY72334.1"/>
    </source>
</evidence>